<comment type="caution">
    <text evidence="1">The sequence shown here is derived from an EMBL/GenBank/DDBJ whole genome shotgun (WGS) entry which is preliminary data.</text>
</comment>
<protein>
    <submittedName>
        <fullName evidence="1">Uncharacterized protein</fullName>
    </submittedName>
</protein>
<dbReference type="EMBL" id="BPLR01017914">
    <property type="protein sequence ID" value="GIY95445.1"/>
    <property type="molecule type" value="Genomic_DNA"/>
</dbReference>
<gene>
    <name evidence="1" type="ORF">CEXT_541211</name>
</gene>
<keyword evidence="2" id="KW-1185">Reference proteome</keyword>
<accession>A0AAV4XNC8</accession>
<name>A0AAV4XNC8_CAEEX</name>
<dbReference type="Proteomes" id="UP001054945">
    <property type="component" value="Unassembled WGS sequence"/>
</dbReference>
<proteinExistence type="predicted"/>
<organism evidence="1 2">
    <name type="scientific">Caerostris extrusa</name>
    <name type="common">Bark spider</name>
    <name type="synonym">Caerostris bankana</name>
    <dbReference type="NCBI Taxonomy" id="172846"/>
    <lineage>
        <taxon>Eukaryota</taxon>
        <taxon>Metazoa</taxon>
        <taxon>Ecdysozoa</taxon>
        <taxon>Arthropoda</taxon>
        <taxon>Chelicerata</taxon>
        <taxon>Arachnida</taxon>
        <taxon>Araneae</taxon>
        <taxon>Araneomorphae</taxon>
        <taxon>Entelegynae</taxon>
        <taxon>Araneoidea</taxon>
        <taxon>Araneidae</taxon>
        <taxon>Caerostris</taxon>
    </lineage>
</organism>
<evidence type="ECO:0000313" key="1">
    <source>
        <dbReference type="EMBL" id="GIY95445.1"/>
    </source>
</evidence>
<sequence>MGWMMNDLMGSDGMDELRSTLLISVQNLINNVGPRVTLSIPWIKLMKGPQVPIKFNLVQDLTSNVQPRVILSIPG</sequence>
<dbReference type="AlphaFoldDB" id="A0AAV4XNC8"/>
<evidence type="ECO:0000313" key="2">
    <source>
        <dbReference type="Proteomes" id="UP001054945"/>
    </source>
</evidence>
<reference evidence="1 2" key="1">
    <citation type="submission" date="2021-06" db="EMBL/GenBank/DDBJ databases">
        <title>Caerostris extrusa draft genome.</title>
        <authorList>
            <person name="Kono N."/>
            <person name="Arakawa K."/>
        </authorList>
    </citation>
    <scope>NUCLEOTIDE SEQUENCE [LARGE SCALE GENOMIC DNA]</scope>
</reference>